<evidence type="ECO:0008006" key="3">
    <source>
        <dbReference type="Google" id="ProtNLM"/>
    </source>
</evidence>
<reference evidence="1 2" key="1">
    <citation type="submission" date="2019-07" db="EMBL/GenBank/DDBJ databases">
        <title>Ln-dependent methylotrophs.</title>
        <authorList>
            <person name="Tani A."/>
        </authorList>
    </citation>
    <scope>NUCLEOTIDE SEQUENCE [LARGE SCALE GENOMIC DNA]</scope>
    <source>
        <strain evidence="1 2">SM12</strain>
    </source>
</reference>
<comment type="caution">
    <text evidence="1">The sequence shown here is derived from an EMBL/GenBank/DDBJ whole genome shotgun (WGS) entry which is preliminary data.</text>
</comment>
<dbReference type="InterPro" id="IPR047881">
    <property type="entry name" value="LktA_repeat"/>
</dbReference>
<evidence type="ECO:0000313" key="1">
    <source>
        <dbReference type="EMBL" id="TRL30898.1"/>
    </source>
</evidence>
<evidence type="ECO:0000313" key="2">
    <source>
        <dbReference type="Proteomes" id="UP000316801"/>
    </source>
</evidence>
<dbReference type="RefSeq" id="WP_143127934.1">
    <property type="nucleotide sequence ID" value="NZ_VJMG01000105.1"/>
</dbReference>
<sequence>VLTSVGKGGVFVANGGAADFTSEAETQAMSITAVASLSGSTSTTVAANISSNTFQSSAKTAIADNVSITAANDANITAKNAIDAFAFAGALGVTFGTKNPVAGTLVSNVQLSSAESLLGSAVTVTSVGGSVNLGADTSERLLSIPVAGGGDAGVLSVTVVDSTTRAVADKTSTLTASNGNVSVKAQNQSDVLEIAGSVAFSMSGAAFGLTMPGTGVSKTVEAQIGNASARNIEIAARASNDIRQLAGAGGASTKSTGVGGTVAVLVLDNDVTARIAEGATVTANGNVWLDAADDSSLLQFGGGIGAGKDVGVGASVGALVVLGHTLAEVGSKANVTARGLEGNVITFEELQEVEEAKEAQRTGIVESFNGLKDTGLAFADDVEDAFDTLGNIGQSKAKRDALLDMPTTTRTAKGFVMTANGDHRAVAISLAVGASTGTAGVGGVVDVGVFSNSVSAHVANGASINAALTGATLGNFGAAQDTIISAQSTGRMIGFAGMVGAAKTAGVGGGATVNVFNGSTQASVDSGAVVKARRDVAVAARRQQQIGVAGFAMGAATGPAGVGAAVNVAVISGATTARIDGRADAYRNVTVDARESSRHLEVVGAIGVAGTAGVGGAINVVVANSTTSALLGASGAINAMGDTAITARARENIGNIIVAGGLAGTVGVGASINVVDSRRGISSYAYGSINQDSAFKAADSGQDVSIEADSAIDMYRLVGGLGGGGTVGVGVSFDMATILNQTVAAIGGNAKVYAGGNVDIDAVSAKNYASNTIAGGVGGVVGVGGAVVINRTGSGNLNDYQDNDGTSAVDGGGMAGDVDKVLSKLVNNRVQTSGNASLDATVAKANSATASSLSGDATSVSAMLTKDGHDRTSATIGDNAEVVTGGSVDLTASDFGRVYQFAGTVGGGGTVGVGLTVGVNDFSSSAITAIGNNARVTAGTALSMDAENVSVLEAVNFAGAAGLVGAAGSINYNRLRNTANTTIGAGAQVSATQAVINAENEQNLAATTIGIAGGFVGAGVSYTRADLEGGATTTIGNGATVTTRSGNLDVLAEQRFRMSVDGLAGAGGAVAGQAAVSEIEED</sequence>
<dbReference type="NCBIfam" id="NF012206">
    <property type="entry name" value="LktA_tand_53"/>
    <property type="match status" value="6"/>
</dbReference>
<feature type="non-terminal residue" evidence="1">
    <location>
        <position position="1"/>
    </location>
</feature>
<dbReference type="EMBL" id="VJMG01000105">
    <property type="protein sequence ID" value="TRL30898.1"/>
    <property type="molecule type" value="Genomic_DNA"/>
</dbReference>
<feature type="non-terminal residue" evidence="1">
    <location>
        <position position="1082"/>
    </location>
</feature>
<dbReference type="Proteomes" id="UP000316801">
    <property type="component" value="Unassembled WGS sequence"/>
</dbReference>
<name>A0A549SMP5_9HYPH</name>
<proteinExistence type="predicted"/>
<organism evidence="1 2">
    <name type="scientific">Rhizobium straminoryzae</name>
    <dbReference type="NCBI Taxonomy" id="1387186"/>
    <lineage>
        <taxon>Bacteria</taxon>
        <taxon>Pseudomonadati</taxon>
        <taxon>Pseudomonadota</taxon>
        <taxon>Alphaproteobacteria</taxon>
        <taxon>Hyphomicrobiales</taxon>
        <taxon>Rhizobiaceae</taxon>
        <taxon>Rhizobium/Agrobacterium group</taxon>
        <taxon>Rhizobium</taxon>
    </lineage>
</organism>
<accession>A0A549SMP5</accession>
<protein>
    <recommendedName>
        <fullName evidence="3">Leukotoxin LktA family filamentous adhesin</fullName>
    </recommendedName>
</protein>
<gene>
    <name evidence="1" type="ORF">FNA46_24885</name>
</gene>
<dbReference type="AlphaFoldDB" id="A0A549SMP5"/>
<keyword evidence="2" id="KW-1185">Reference proteome</keyword>